<dbReference type="Proteomes" id="UP001589810">
    <property type="component" value="Unassembled WGS sequence"/>
</dbReference>
<protein>
    <recommendedName>
        <fullName evidence="3">Abortive infection protein</fullName>
    </recommendedName>
</protein>
<accession>A0ABV6MUV8</accession>
<proteinExistence type="predicted"/>
<evidence type="ECO:0000313" key="1">
    <source>
        <dbReference type="EMBL" id="MFC0544057.1"/>
    </source>
</evidence>
<dbReference type="InterPro" id="IPR017853">
    <property type="entry name" value="GH"/>
</dbReference>
<organism evidence="1 2">
    <name type="scientific">Kutzneria chonburiensis</name>
    <dbReference type="NCBI Taxonomy" id="1483604"/>
    <lineage>
        <taxon>Bacteria</taxon>
        <taxon>Bacillati</taxon>
        <taxon>Actinomycetota</taxon>
        <taxon>Actinomycetes</taxon>
        <taxon>Pseudonocardiales</taxon>
        <taxon>Pseudonocardiaceae</taxon>
        <taxon>Kutzneria</taxon>
    </lineage>
</organism>
<reference evidence="1 2" key="1">
    <citation type="submission" date="2024-09" db="EMBL/GenBank/DDBJ databases">
        <authorList>
            <person name="Sun Q."/>
            <person name="Mori K."/>
        </authorList>
    </citation>
    <scope>NUCLEOTIDE SEQUENCE [LARGE SCALE GENOMIC DNA]</scope>
    <source>
        <strain evidence="1 2">TBRC 1432</strain>
    </source>
</reference>
<gene>
    <name evidence="1" type="ORF">ACFFH7_21310</name>
</gene>
<dbReference type="Gene3D" id="3.20.20.80">
    <property type="entry name" value="Glycosidases"/>
    <property type="match status" value="1"/>
</dbReference>
<name>A0ABV6MUV8_9PSEU</name>
<evidence type="ECO:0008006" key="3">
    <source>
        <dbReference type="Google" id="ProtNLM"/>
    </source>
</evidence>
<dbReference type="EMBL" id="JBHLUD010000007">
    <property type="protein sequence ID" value="MFC0544057.1"/>
    <property type="molecule type" value="Genomic_DNA"/>
</dbReference>
<dbReference type="RefSeq" id="WP_273935538.1">
    <property type="nucleotide sequence ID" value="NZ_CP097263.1"/>
</dbReference>
<sequence>MRARGINYDTGFTPGGKLSRIGFEPDEVRREMRMIVEDLHCTAVRITGFDPERIGVAAGIAAELGLEVWFAPFPCDLTADEMLPLFVDCASRAEALRVGGASVVLVLGCEMSLFAQGFLPGDNVYSRIEGIMTASPETYAAFATAPAAVAGFLRTAVAAARERFGGPITYASGLWEDIDWSPFDFVSVDAYRDKENAPTFVDQLVARTKHGKPVAITEFGSSTYTGAGERGGMGWMIVDDKSDPPVIAGDHVRDEQEQVRYLEELLPIFEEVGVDAAFWFTFASYDTPHTADPRTDLDMAGYSVVKLTDQGFVPKAVFAALASAYGSAATEPLPH</sequence>
<keyword evidence="2" id="KW-1185">Reference proteome</keyword>
<dbReference type="SUPFAM" id="SSF51445">
    <property type="entry name" value="(Trans)glycosidases"/>
    <property type="match status" value="1"/>
</dbReference>
<evidence type="ECO:0000313" key="2">
    <source>
        <dbReference type="Proteomes" id="UP001589810"/>
    </source>
</evidence>
<comment type="caution">
    <text evidence="1">The sequence shown here is derived from an EMBL/GenBank/DDBJ whole genome shotgun (WGS) entry which is preliminary data.</text>
</comment>